<evidence type="ECO:0000313" key="4">
    <source>
        <dbReference type="Proteomes" id="UP000712281"/>
    </source>
</evidence>
<proteinExistence type="predicted"/>
<keyword evidence="1" id="KW-0812">Transmembrane</keyword>
<name>A0A8S9KNF1_BRACR</name>
<dbReference type="AlphaFoldDB" id="A0A8S9KNF1"/>
<keyword evidence="1" id="KW-1133">Transmembrane helix</keyword>
<evidence type="ECO:0000256" key="1">
    <source>
        <dbReference type="SAM" id="Phobius"/>
    </source>
</evidence>
<accession>A0A8S9KNF1</accession>
<reference evidence="3" key="1">
    <citation type="submission" date="2019-12" db="EMBL/GenBank/DDBJ databases">
        <title>Genome sequencing and annotation of Brassica cretica.</title>
        <authorList>
            <person name="Studholme D.J."/>
            <person name="Sarris P.F."/>
        </authorList>
    </citation>
    <scope>NUCLEOTIDE SEQUENCE</scope>
    <source>
        <strain evidence="3">PFS-001/15</strain>
        <strain evidence="2">PFS-102/07</strain>
        <tissue evidence="3">Leaf</tissue>
    </source>
</reference>
<keyword evidence="1" id="KW-0472">Membrane</keyword>
<protein>
    <submittedName>
        <fullName evidence="3">Uncharacterized protein</fullName>
    </submittedName>
</protein>
<dbReference type="EMBL" id="QGKY02001250">
    <property type="protein sequence ID" value="KAF2562070.1"/>
    <property type="molecule type" value="Genomic_DNA"/>
</dbReference>
<organism evidence="3 4">
    <name type="scientific">Brassica cretica</name>
    <name type="common">Mustard</name>
    <dbReference type="NCBI Taxonomy" id="69181"/>
    <lineage>
        <taxon>Eukaryota</taxon>
        <taxon>Viridiplantae</taxon>
        <taxon>Streptophyta</taxon>
        <taxon>Embryophyta</taxon>
        <taxon>Tracheophyta</taxon>
        <taxon>Spermatophyta</taxon>
        <taxon>Magnoliopsida</taxon>
        <taxon>eudicotyledons</taxon>
        <taxon>Gunneridae</taxon>
        <taxon>Pentapetalae</taxon>
        <taxon>rosids</taxon>
        <taxon>malvids</taxon>
        <taxon>Brassicales</taxon>
        <taxon>Brassicaceae</taxon>
        <taxon>Brassiceae</taxon>
        <taxon>Brassica</taxon>
    </lineage>
</organism>
<evidence type="ECO:0000313" key="3">
    <source>
        <dbReference type="EMBL" id="KAF2595935.1"/>
    </source>
</evidence>
<dbReference type="EMBL" id="QGKW02000717">
    <property type="protein sequence ID" value="KAF2595935.1"/>
    <property type="molecule type" value="Genomic_DNA"/>
</dbReference>
<dbReference type="Proteomes" id="UP000712281">
    <property type="component" value="Unassembled WGS sequence"/>
</dbReference>
<comment type="caution">
    <text evidence="3">The sequence shown here is derived from an EMBL/GenBank/DDBJ whole genome shotgun (WGS) entry which is preliminary data.</text>
</comment>
<sequence length="70" mass="7633">MVLGVTLQSVVSSLTSWSREVTLEYTITTNGSRLIIRIGLEPGSLVIVLLHGVPFLFGLPDEAFGFFLSH</sequence>
<feature type="transmembrane region" description="Helical" evidence="1">
    <location>
        <begin position="34"/>
        <end position="59"/>
    </location>
</feature>
<evidence type="ECO:0000313" key="2">
    <source>
        <dbReference type="EMBL" id="KAF2562070.1"/>
    </source>
</evidence>
<gene>
    <name evidence="3" type="ORF">F2Q68_00007464</name>
    <name evidence="2" type="ORF">F2Q70_00014447</name>
</gene>